<proteinExistence type="predicted"/>
<keyword evidence="1" id="KW-0413">Isomerase</keyword>
<sequence length="204" mass="22188">MSQIIEYYFSPQSPYAYLGHDRLVAIAARHGAQIRLKPCDMGKVMAASGGVPVGQRPPQRQAYRLTEMARWRDFLQMPLNLHPAYFPVSGDAASRVILAAQLAHGTARALELTGNIMRGVWAGELNIADPATLQQIAERMGLDGAALIKAADASAVQDAYADCTQQAIAANVFGAPWYVVNGEPFWGQDRLDFVDRALEASSRS</sequence>
<dbReference type="EMBL" id="AKCV02000026">
    <property type="protein sequence ID" value="TMS56463.1"/>
    <property type="molecule type" value="Genomic_DNA"/>
</dbReference>
<gene>
    <name evidence="1" type="ORF">MW7_015335</name>
</gene>
<organism evidence="1 2">
    <name type="scientific">Imbroritus primus</name>
    <dbReference type="NCBI Taxonomy" id="3058603"/>
    <lineage>
        <taxon>Bacteria</taxon>
        <taxon>Pseudomonadati</taxon>
        <taxon>Pseudomonadota</taxon>
        <taxon>Betaproteobacteria</taxon>
        <taxon>Burkholderiales</taxon>
        <taxon>Burkholderiaceae</taxon>
        <taxon>Imbroritus</taxon>
    </lineage>
</organism>
<keyword evidence="2" id="KW-1185">Reference proteome</keyword>
<name>A0ACD3SJS3_9BURK</name>
<accession>A0ACD3SJS3</accession>
<reference evidence="1" key="1">
    <citation type="submission" date="2019-05" db="EMBL/GenBank/DDBJ databases">
        <title>Revised genome assembly of Burkholderiaceae (previously Ralstonia) sp. PBA.</title>
        <authorList>
            <person name="Gan H.M."/>
        </authorList>
    </citation>
    <scope>NUCLEOTIDE SEQUENCE</scope>
    <source>
        <strain evidence="1">PBA</strain>
    </source>
</reference>
<evidence type="ECO:0000313" key="2">
    <source>
        <dbReference type="Proteomes" id="UP000004277"/>
    </source>
</evidence>
<protein>
    <submittedName>
        <fullName evidence="1">2-hydroxychromene-2-carboxylate isomerase</fullName>
    </submittedName>
</protein>
<comment type="caution">
    <text evidence="1">The sequence shown here is derived from an EMBL/GenBank/DDBJ whole genome shotgun (WGS) entry which is preliminary data.</text>
</comment>
<evidence type="ECO:0000313" key="1">
    <source>
        <dbReference type="EMBL" id="TMS56463.1"/>
    </source>
</evidence>
<dbReference type="Proteomes" id="UP000004277">
    <property type="component" value="Unassembled WGS sequence"/>
</dbReference>